<dbReference type="Pfam" id="PF06089">
    <property type="entry name" value="Asparaginase_II"/>
    <property type="match status" value="1"/>
</dbReference>
<keyword evidence="2" id="KW-1185">Reference proteome</keyword>
<comment type="caution">
    <text evidence="1">The sequence shown here is derived from an EMBL/GenBank/DDBJ whole genome shotgun (WGS) entry which is preliminary data.</text>
</comment>
<dbReference type="EMBL" id="BONY01000128">
    <property type="protein sequence ID" value="GIH11315.1"/>
    <property type="molecule type" value="Genomic_DNA"/>
</dbReference>
<dbReference type="RefSeq" id="WP_203915036.1">
    <property type="nucleotide sequence ID" value="NZ_BONY01000128.1"/>
</dbReference>
<proteinExistence type="predicted"/>
<organism evidence="1 2">
    <name type="scientific">Rhizocola hellebori</name>
    <dbReference type="NCBI Taxonomy" id="1392758"/>
    <lineage>
        <taxon>Bacteria</taxon>
        <taxon>Bacillati</taxon>
        <taxon>Actinomycetota</taxon>
        <taxon>Actinomycetes</taxon>
        <taxon>Micromonosporales</taxon>
        <taxon>Micromonosporaceae</taxon>
        <taxon>Rhizocola</taxon>
    </lineage>
</organism>
<reference evidence="1" key="1">
    <citation type="submission" date="2021-01" db="EMBL/GenBank/DDBJ databases">
        <title>Whole genome shotgun sequence of Rhizocola hellebori NBRC 109834.</title>
        <authorList>
            <person name="Komaki H."/>
            <person name="Tamura T."/>
        </authorList>
    </citation>
    <scope>NUCLEOTIDE SEQUENCE</scope>
    <source>
        <strain evidence="1">NBRC 109834</strain>
    </source>
</reference>
<dbReference type="Proteomes" id="UP000612899">
    <property type="component" value="Unassembled WGS sequence"/>
</dbReference>
<protein>
    <submittedName>
        <fullName evidence="1">Asparaginase</fullName>
    </submittedName>
</protein>
<sequence>MKTYSGGAPLATIDRSGFIEGRHHGSVIVLSASGEVVDSIGDPTGPVFPRSTNKPFQAIGMMRSGLRLDDPADIAVIAASHSGEDFHLSRIRALLGDLEVDLRCPPDWRLAMQCGEKKRIYMNCSGKHTGMLLSCVANGWSRGDYYEPEHPLQVAIKSTLEELTGESVAAIGVDGCGAPVMAVSLNALATGFLRVAGHEVADAMRAHPELVSGTGRADALLMRAVPGLVCKGGAEGVWAAAIPGVGAVAMKIDDGAARALGPVMVSALRRLDIKVDDPTLSAPALLGRGDPVGAVRSLW</sequence>
<dbReference type="InterPro" id="IPR010349">
    <property type="entry name" value="Asparaginase_II"/>
</dbReference>
<accession>A0A8J3QKD1</accession>
<name>A0A8J3QKD1_9ACTN</name>
<dbReference type="AlphaFoldDB" id="A0A8J3QKD1"/>
<dbReference type="PANTHER" id="PTHR42110:SF1">
    <property type="entry name" value="L-ASPARAGINASE, PUTATIVE (AFU_ORTHOLOGUE AFUA_3G11890)-RELATED"/>
    <property type="match status" value="1"/>
</dbReference>
<dbReference type="PANTHER" id="PTHR42110">
    <property type="entry name" value="L-ASPARAGINASE, PUTATIVE (AFU_ORTHOLOGUE AFUA_3G11890)-RELATED"/>
    <property type="match status" value="1"/>
</dbReference>
<evidence type="ECO:0000313" key="2">
    <source>
        <dbReference type="Proteomes" id="UP000612899"/>
    </source>
</evidence>
<evidence type="ECO:0000313" key="1">
    <source>
        <dbReference type="EMBL" id="GIH11315.1"/>
    </source>
</evidence>
<gene>
    <name evidence="1" type="primary">ansA_2</name>
    <name evidence="1" type="ORF">Rhe02_93820</name>
</gene>